<protein>
    <submittedName>
        <fullName evidence="1">Uncharacterized protein</fullName>
    </submittedName>
</protein>
<reference evidence="1 2" key="1">
    <citation type="submission" date="2019-05" db="EMBL/GenBank/DDBJ databases">
        <title>Microbulbifer harenosus sp. nov., an alginate-degrading bacterium isolated from coastal sand.</title>
        <authorList>
            <person name="Huang H."/>
            <person name="Mo K."/>
            <person name="Bao S."/>
        </authorList>
    </citation>
    <scope>NUCLEOTIDE SEQUENCE [LARGE SCALE GENOMIC DNA]</scope>
    <source>
        <strain evidence="1 2">HB161719</strain>
    </source>
</reference>
<accession>A0ABY2UNF7</accession>
<evidence type="ECO:0000313" key="1">
    <source>
        <dbReference type="EMBL" id="TLM80015.1"/>
    </source>
</evidence>
<comment type="caution">
    <text evidence="1">The sequence shown here is derived from an EMBL/GenBank/DDBJ whole genome shotgun (WGS) entry which is preliminary data.</text>
</comment>
<gene>
    <name evidence="1" type="ORF">FDY93_01170</name>
</gene>
<dbReference type="Proteomes" id="UP000306791">
    <property type="component" value="Unassembled WGS sequence"/>
</dbReference>
<keyword evidence="2" id="KW-1185">Reference proteome</keyword>
<evidence type="ECO:0000313" key="2">
    <source>
        <dbReference type="Proteomes" id="UP000306791"/>
    </source>
</evidence>
<dbReference type="EMBL" id="VANI01000001">
    <property type="protein sequence ID" value="TLM80015.1"/>
    <property type="molecule type" value="Genomic_DNA"/>
</dbReference>
<dbReference type="RefSeq" id="WP_138233900.1">
    <property type="nucleotide sequence ID" value="NZ_VANI01000001.1"/>
</dbReference>
<organism evidence="1 2">
    <name type="scientific">Microbulbifer harenosus</name>
    <dbReference type="NCBI Taxonomy" id="2576840"/>
    <lineage>
        <taxon>Bacteria</taxon>
        <taxon>Pseudomonadati</taxon>
        <taxon>Pseudomonadota</taxon>
        <taxon>Gammaproteobacteria</taxon>
        <taxon>Cellvibrionales</taxon>
        <taxon>Microbulbiferaceae</taxon>
        <taxon>Microbulbifer</taxon>
    </lineage>
</organism>
<proteinExistence type="predicted"/>
<name>A0ABY2UNF7_9GAMM</name>
<sequence length="280" mass="32149">MSKYFSAQKYRQRAYSVWFKPEDASVLAKSMIYDFGKEPDVLSVLDNGKEWLFSELTRFQPLTGKLLQESGELFVGGAYPLRPPNKNGLSPKGKLYLYLEVHGQLVQVGVPRPSIMRRQTMADDLPVEIREAYYRKGVMDGLVLSDDVIPQPSGRFLPIPIASGWAIINHWAEWLNLTEYEFRGVIDALDLQRDTDGNIYDLRSFLVHVPTGGYDYSESDILFLDKTKHRIIHMKNGDISTMRVLENYVDAIDKYCVHTILGKPDRFDFEPYLAQEKIIS</sequence>